<evidence type="ECO:0000313" key="2">
    <source>
        <dbReference type="Proteomes" id="UP000006178"/>
    </source>
</evidence>
<dbReference type="PATRIC" id="fig|1094508.3.peg.2433"/>
<name>I3VY05_THESW</name>
<dbReference type="AlphaFoldDB" id="I3VY05"/>
<dbReference type="InterPro" id="IPR041881">
    <property type="entry name" value="PqqD_sf"/>
</dbReference>
<dbReference type="Gene3D" id="1.10.10.1150">
    <property type="entry name" value="Coenzyme PQQ synthesis protein D (PqqD)"/>
    <property type="match status" value="1"/>
</dbReference>
<dbReference type="InterPro" id="IPR008792">
    <property type="entry name" value="PQQD"/>
</dbReference>
<dbReference type="Pfam" id="PF05402">
    <property type="entry name" value="PqqD"/>
    <property type="match status" value="1"/>
</dbReference>
<reference evidence="1 2" key="1">
    <citation type="journal article" date="2014" name="Appl. Environ. Microbiol.">
        <title>Profile of Secreted Hydrolases, Associated Proteins, and SlpA in Thermoanaerobacterium saccharolyticum during the Degradation of Hemicellulose.</title>
        <authorList>
            <person name="Currie D.H."/>
            <person name="Guss A.M."/>
            <person name="Herring C.D."/>
            <person name="Giannone R.J."/>
            <person name="Johnson C.M."/>
            <person name="Lankford P.K."/>
            <person name="Brown S.D."/>
            <person name="Hettich R.L."/>
            <person name="Lynd L.R."/>
        </authorList>
    </citation>
    <scope>NUCLEOTIDE SEQUENCE [LARGE SCALE GENOMIC DNA]</scope>
    <source>
        <strain evidence="2">DSM 8691 / JW/SL-YS485</strain>
    </source>
</reference>
<dbReference type="RefSeq" id="WP_014759236.1">
    <property type="nucleotide sequence ID" value="NC_017992.1"/>
</dbReference>
<proteinExistence type="predicted"/>
<dbReference type="KEGG" id="tsh:Tsac_2400"/>
<evidence type="ECO:0008006" key="3">
    <source>
        <dbReference type="Google" id="ProtNLM"/>
    </source>
</evidence>
<dbReference type="eggNOG" id="ENOG50330XY">
    <property type="taxonomic scope" value="Bacteria"/>
</dbReference>
<protein>
    <recommendedName>
        <fullName evidence="3">Coenzyme PQQ synthesis D</fullName>
    </recommendedName>
</protein>
<sequence>MAKKNNNNFMLYVPIHSKKLMWEENDNIVKLLFRHDKIVERLARLFIKRPRITTVELDEIGSTVWKLIDGKRTVYDIGIKLKEVYGDKAEPTYDRLNKYLRYLHQNGWIRWRIQ</sequence>
<dbReference type="STRING" id="1094508.Tsac_2400"/>
<dbReference type="EMBL" id="CP003184">
    <property type="protein sequence ID" value="AFK87400.1"/>
    <property type="molecule type" value="Genomic_DNA"/>
</dbReference>
<gene>
    <name evidence="1" type="ordered locus">Tsac_2400</name>
</gene>
<accession>I3VY05</accession>
<dbReference type="BioCyc" id="TSAC1094508:GLMA-2431-MONOMER"/>
<keyword evidence="2" id="KW-1185">Reference proteome</keyword>
<dbReference type="Proteomes" id="UP000006178">
    <property type="component" value="Chromosome"/>
</dbReference>
<evidence type="ECO:0000313" key="1">
    <source>
        <dbReference type="EMBL" id="AFK87400.1"/>
    </source>
</evidence>
<organism evidence="1 2">
    <name type="scientific">Thermoanaerobacterium saccharolyticum (strain DSM 8691 / JW/SL-YS485)</name>
    <dbReference type="NCBI Taxonomy" id="1094508"/>
    <lineage>
        <taxon>Bacteria</taxon>
        <taxon>Bacillati</taxon>
        <taxon>Bacillota</taxon>
        <taxon>Clostridia</taxon>
        <taxon>Thermoanaerobacterales</taxon>
        <taxon>Thermoanaerobacteraceae</taxon>
        <taxon>Thermoanaerobacterium</taxon>
    </lineage>
</organism>